<dbReference type="PANTHER" id="PTHR10091:SF0">
    <property type="entry name" value="GALACTOSE MUTAROTASE"/>
    <property type="match status" value="1"/>
</dbReference>
<comment type="catalytic activity">
    <reaction evidence="1 8">
        <text>alpha-D-glucose = beta-D-glucose</text>
        <dbReference type="Rhea" id="RHEA:10264"/>
        <dbReference type="ChEBI" id="CHEBI:15903"/>
        <dbReference type="ChEBI" id="CHEBI:17925"/>
        <dbReference type="EC" id="5.1.3.3"/>
    </reaction>
</comment>
<evidence type="ECO:0000256" key="2">
    <source>
        <dbReference type="ARBA" id="ARBA00005028"/>
    </source>
</evidence>
<dbReference type="PIRSF" id="PIRSF005096">
    <property type="entry name" value="GALM"/>
    <property type="match status" value="1"/>
</dbReference>
<reference evidence="12" key="2">
    <citation type="journal article" date="2021" name="PeerJ">
        <title>Extensive microbial diversity within the chicken gut microbiome revealed by metagenomics and culture.</title>
        <authorList>
            <person name="Gilroy R."/>
            <person name="Ravi A."/>
            <person name="Getino M."/>
            <person name="Pursley I."/>
            <person name="Horton D.L."/>
            <person name="Alikhan N.F."/>
            <person name="Baker D."/>
            <person name="Gharbi K."/>
            <person name="Hall N."/>
            <person name="Watson M."/>
            <person name="Adriaenssens E.M."/>
            <person name="Foster-Nyarko E."/>
            <person name="Jarju S."/>
            <person name="Secka A."/>
            <person name="Antonio M."/>
            <person name="Oren A."/>
            <person name="Chaudhuri R.R."/>
            <person name="La Ragione R."/>
            <person name="Hildebrand F."/>
            <person name="Pallen M.J."/>
        </authorList>
    </citation>
    <scope>NUCLEOTIDE SEQUENCE</scope>
    <source>
        <strain evidence="12">ChiBcolR7-354</strain>
    </source>
</reference>
<sequence>MSVVFSDFGVTPDGRRVLRAEIANGELKAAVISYGAALAALEVPCGDVAIDVALGYDRLEDYIAGTGCLGGTPGRCANRIARGRFTLDGREYVLPANDGENHLHGGPEGFSRRVWEAEELPDGVKFSYVSPDGDQGYPGTVRAEVSYVLKGRALCILYRAVTDAPTPVNLTNHTYFNLNGAGSGSAMGHELQIFAQNYTPVLAGCIPTGEIAPVARTPMDFREMRAISSAPDMGFEQLALCGGYDHNYMIDGEAGTLRRAALLRGDRTGLVMETLTTSPAVQFYAANGLGGGPAGKGGAVYANNDAVCLETQFPPDAVNHPNFPQCVLRPGEVWTAETVYRFPAQRADAGQRPVV</sequence>
<comment type="caution">
    <text evidence="12">The sequence shown here is derived from an EMBL/GenBank/DDBJ whole genome shotgun (WGS) entry which is preliminary data.</text>
</comment>
<dbReference type="GO" id="GO:0005737">
    <property type="term" value="C:cytoplasm"/>
    <property type="evidence" value="ECO:0007669"/>
    <property type="project" value="TreeGrafter"/>
</dbReference>
<evidence type="ECO:0000313" key="12">
    <source>
        <dbReference type="EMBL" id="HIQ78466.1"/>
    </source>
</evidence>
<evidence type="ECO:0000256" key="9">
    <source>
        <dbReference type="PIRSR" id="PIRSR005096-1"/>
    </source>
</evidence>
<dbReference type="GO" id="GO:0004034">
    <property type="term" value="F:aldose 1-epimerase activity"/>
    <property type="evidence" value="ECO:0007669"/>
    <property type="project" value="UniProtKB-EC"/>
</dbReference>
<feature type="active site" description="Proton acceptor" evidence="9">
    <location>
        <position position="310"/>
    </location>
</feature>
<evidence type="ECO:0000256" key="10">
    <source>
        <dbReference type="PIRSR" id="PIRSR005096-2"/>
    </source>
</evidence>
<dbReference type="InterPro" id="IPR015443">
    <property type="entry name" value="Aldose_1-epimerase"/>
</dbReference>
<feature type="binding site" evidence="10">
    <location>
        <position position="245"/>
    </location>
    <ligand>
        <name>beta-D-galactose</name>
        <dbReference type="ChEBI" id="CHEBI:27667"/>
    </ligand>
</feature>
<dbReference type="InterPro" id="IPR008183">
    <property type="entry name" value="Aldose_1/G6P_1-epimerase"/>
</dbReference>
<accession>A0A9D0ZFG1</accession>
<feature type="binding site" evidence="11">
    <location>
        <begin position="173"/>
        <end position="175"/>
    </location>
    <ligand>
        <name>beta-D-galactose</name>
        <dbReference type="ChEBI" id="CHEBI:27667"/>
    </ligand>
</feature>
<dbReference type="InterPro" id="IPR047215">
    <property type="entry name" value="Galactose_mutarotase-like"/>
</dbReference>
<dbReference type="GO" id="GO:0030246">
    <property type="term" value="F:carbohydrate binding"/>
    <property type="evidence" value="ECO:0007669"/>
    <property type="project" value="InterPro"/>
</dbReference>
<gene>
    <name evidence="12" type="ORF">IAB77_04320</name>
</gene>
<dbReference type="AlphaFoldDB" id="A0A9D0ZFG1"/>
<protein>
    <recommendedName>
        <fullName evidence="5 8">Aldose 1-epimerase</fullName>
        <ecNumber evidence="4 8">5.1.3.3</ecNumber>
    </recommendedName>
</protein>
<evidence type="ECO:0000256" key="11">
    <source>
        <dbReference type="PIRSR" id="PIRSR005096-3"/>
    </source>
</evidence>
<dbReference type="PROSITE" id="PS00545">
    <property type="entry name" value="ALDOSE_1_EPIMERASE"/>
    <property type="match status" value="1"/>
</dbReference>
<evidence type="ECO:0000256" key="3">
    <source>
        <dbReference type="ARBA" id="ARBA00006206"/>
    </source>
</evidence>
<keyword evidence="7 8" id="KW-0119">Carbohydrate metabolism</keyword>
<organism evidence="12 13">
    <name type="scientific">Candidatus Scatomorpha intestinavium</name>
    <dbReference type="NCBI Taxonomy" id="2840922"/>
    <lineage>
        <taxon>Bacteria</taxon>
        <taxon>Bacillati</taxon>
        <taxon>Bacillota</taxon>
        <taxon>Clostridia</taxon>
        <taxon>Eubacteriales</taxon>
        <taxon>Candidatus Scatomorpha</taxon>
    </lineage>
</organism>
<dbReference type="Gene3D" id="2.70.98.10">
    <property type="match status" value="1"/>
</dbReference>
<evidence type="ECO:0000256" key="7">
    <source>
        <dbReference type="ARBA" id="ARBA00023277"/>
    </source>
</evidence>
<dbReference type="EMBL" id="DVGA01000042">
    <property type="protein sequence ID" value="HIQ78466.1"/>
    <property type="molecule type" value="Genomic_DNA"/>
</dbReference>
<dbReference type="InterPro" id="IPR018052">
    <property type="entry name" value="Ald1_epimerase_CS"/>
</dbReference>
<feature type="binding site" evidence="11">
    <location>
        <begin position="78"/>
        <end position="79"/>
    </location>
    <ligand>
        <name>beta-D-galactose</name>
        <dbReference type="ChEBI" id="CHEBI:27667"/>
    </ligand>
</feature>
<proteinExistence type="inferred from homology"/>
<evidence type="ECO:0000256" key="5">
    <source>
        <dbReference type="ARBA" id="ARBA00014165"/>
    </source>
</evidence>
<dbReference type="EC" id="5.1.3.3" evidence="4 8"/>
<dbReference type="InterPro" id="IPR014718">
    <property type="entry name" value="GH-type_carb-bd"/>
</dbReference>
<keyword evidence="6 8" id="KW-0413">Isomerase</keyword>
<reference evidence="12" key="1">
    <citation type="submission" date="2020-10" db="EMBL/GenBank/DDBJ databases">
        <authorList>
            <person name="Gilroy R."/>
        </authorList>
    </citation>
    <scope>NUCLEOTIDE SEQUENCE</scope>
    <source>
        <strain evidence="12">ChiBcolR7-354</strain>
    </source>
</reference>
<feature type="active site" description="Proton donor" evidence="9">
    <location>
        <position position="173"/>
    </location>
</feature>
<dbReference type="PANTHER" id="PTHR10091">
    <property type="entry name" value="ALDOSE-1-EPIMERASE"/>
    <property type="match status" value="1"/>
</dbReference>
<dbReference type="Pfam" id="PF01263">
    <property type="entry name" value="Aldose_epim"/>
    <property type="match status" value="1"/>
</dbReference>
<dbReference type="NCBIfam" id="NF008277">
    <property type="entry name" value="PRK11055.1"/>
    <property type="match status" value="1"/>
</dbReference>
<dbReference type="InterPro" id="IPR011013">
    <property type="entry name" value="Gal_mutarotase_sf_dom"/>
</dbReference>
<name>A0A9D0ZFG1_9FIRM</name>
<evidence type="ECO:0000256" key="8">
    <source>
        <dbReference type="PIRNR" id="PIRNR005096"/>
    </source>
</evidence>
<dbReference type="GO" id="GO:0006006">
    <property type="term" value="P:glucose metabolic process"/>
    <property type="evidence" value="ECO:0007669"/>
    <property type="project" value="TreeGrafter"/>
</dbReference>
<evidence type="ECO:0000256" key="1">
    <source>
        <dbReference type="ARBA" id="ARBA00001614"/>
    </source>
</evidence>
<dbReference type="GO" id="GO:0033499">
    <property type="term" value="P:galactose catabolic process via UDP-galactose, Leloir pathway"/>
    <property type="evidence" value="ECO:0007669"/>
    <property type="project" value="TreeGrafter"/>
</dbReference>
<evidence type="ECO:0000256" key="4">
    <source>
        <dbReference type="ARBA" id="ARBA00013185"/>
    </source>
</evidence>
<evidence type="ECO:0000313" key="13">
    <source>
        <dbReference type="Proteomes" id="UP000824262"/>
    </source>
</evidence>
<evidence type="ECO:0000256" key="6">
    <source>
        <dbReference type="ARBA" id="ARBA00023235"/>
    </source>
</evidence>
<comment type="pathway">
    <text evidence="2 8">Carbohydrate metabolism; hexose metabolism.</text>
</comment>
<comment type="similarity">
    <text evidence="3 8">Belongs to the aldose epimerase family.</text>
</comment>
<dbReference type="SUPFAM" id="SSF74650">
    <property type="entry name" value="Galactose mutarotase-like"/>
    <property type="match status" value="1"/>
</dbReference>
<dbReference type="CDD" id="cd09019">
    <property type="entry name" value="galactose_mutarotase_like"/>
    <property type="match status" value="1"/>
</dbReference>
<dbReference type="Proteomes" id="UP000824262">
    <property type="component" value="Unassembled WGS sequence"/>
</dbReference>